<evidence type="ECO:0000259" key="2">
    <source>
        <dbReference type="Pfam" id="PF15978"/>
    </source>
</evidence>
<dbReference type="Pfam" id="PF15978">
    <property type="entry name" value="TnsD"/>
    <property type="match status" value="1"/>
</dbReference>
<dbReference type="InterPro" id="IPR032750">
    <property type="entry name" value="TnsD_C"/>
</dbReference>
<dbReference type="Proteomes" id="UP000540929">
    <property type="component" value="Unassembled WGS sequence"/>
</dbReference>
<accession>A0A7Y9WN00</accession>
<dbReference type="Pfam" id="PF06527">
    <property type="entry name" value="TniQ"/>
    <property type="match status" value="1"/>
</dbReference>
<feature type="domain" description="TniQ" evidence="1">
    <location>
        <begin position="16"/>
        <end position="169"/>
    </location>
</feature>
<dbReference type="EMBL" id="JACCAS010000001">
    <property type="protein sequence ID" value="NYH23831.1"/>
    <property type="molecule type" value="Genomic_DNA"/>
</dbReference>
<evidence type="ECO:0000259" key="1">
    <source>
        <dbReference type="Pfam" id="PF06527"/>
    </source>
</evidence>
<organism evidence="3 4">
    <name type="scientific">Paraburkholderia bryophila</name>
    <dbReference type="NCBI Taxonomy" id="420952"/>
    <lineage>
        <taxon>Bacteria</taxon>
        <taxon>Pseudomonadati</taxon>
        <taxon>Pseudomonadota</taxon>
        <taxon>Betaproteobacteria</taxon>
        <taxon>Burkholderiales</taxon>
        <taxon>Burkholderiaceae</taxon>
        <taxon>Paraburkholderia</taxon>
    </lineage>
</organism>
<gene>
    <name evidence="3" type="ORF">GGD40_003310</name>
</gene>
<keyword evidence="4" id="KW-1185">Reference proteome</keyword>
<evidence type="ECO:0000313" key="3">
    <source>
        <dbReference type="EMBL" id="NYH23831.1"/>
    </source>
</evidence>
<name>A0A7Y9WN00_9BURK</name>
<dbReference type="RefSeq" id="WP_179744267.1">
    <property type="nucleotide sequence ID" value="NZ_JACCAS010000001.1"/>
</dbReference>
<protein>
    <recommendedName>
        <fullName evidence="5">TniQ protein</fullName>
    </recommendedName>
</protein>
<feature type="domain" description="Transposon Tn7 transposition protein TnsD C-terminal" evidence="2">
    <location>
        <begin position="226"/>
        <end position="323"/>
    </location>
</feature>
<dbReference type="AlphaFoldDB" id="A0A7Y9WN00"/>
<dbReference type="InterPro" id="IPR009492">
    <property type="entry name" value="TniQ"/>
</dbReference>
<evidence type="ECO:0008006" key="5">
    <source>
        <dbReference type="Google" id="ProtNLM"/>
    </source>
</evidence>
<proteinExistence type="predicted"/>
<sequence>MSKSGELFDNALTVLPDMHRDETLYSWCARYHALTANRLAMDTALQLFGPPVSGVIHDFPSHLGSFVVRTAGRFGDVSTLAMKHTLLGFYAPFKQDQVVARSIEAMTGSSAARIKFSLGLPSSRVSAVHPLKACAVCADEDQTHLGHAFWHMEHQWPSVWICHRHRCWLRHSIAKLKGVLGQQWLLPNTVAGEHWRDVGRAADARPVLERMQAITRGLVAQEALWLDRNLLRLTYLAGVKRMGLMRPKGNIRLRELRDSFLFCVRGIETVPGFHFVQGVYEENGGFLGELLRAVRGDKHPAKHILLMAFLFNDCDDFLHTYHSMSLAPGSEPTIRVGRARASDPRRQELALLLKPSGPTITQVARNIGLDLDTVNRPGNRGGWLV</sequence>
<comment type="caution">
    <text evidence="3">The sequence shown here is derived from an EMBL/GenBank/DDBJ whole genome shotgun (WGS) entry which is preliminary data.</text>
</comment>
<reference evidence="3 4" key="1">
    <citation type="submission" date="2020-07" db="EMBL/GenBank/DDBJ databases">
        <title>Exploring microbial biodiversity for novel pathways involved in the catabolism of aromatic compounds derived from lignin.</title>
        <authorList>
            <person name="Elkins J."/>
        </authorList>
    </citation>
    <scope>NUCLEOTIDE SEQUENCE [LARGE SCALE GENOMIC DNA]</scope>
    <source>
        <strain evidence="3 4">H2C3C</strain>
    </source>
</reference>
<evidence type="ECO:0000313" key="4">
    <source>
        <dbReference type="Proteomes" id="UP000540929"/>
    </source>
</evidence>